<comment type="caution">
    <text evidence="2">The sequence shown here is derived from an EMBL/GenBank/DDBJ whole genome shotgun (WGS) entry which is preliminary data.</text>
</comment>
<keyword evidence="1" id="KW-0812">Transmembrane</keyword>
<sequence>MILIEDLYYPGLVLRRKNTEEWIFAALKIYLTLVLMLLTLLLTKRLYDSLVVVKSKHKLLKESIFAWLTPLPVALLLLVLYCRVAWSVLTQYDSHSTLRNESRIRTITVFVIMFIVLKAQDVLINVNLILLVRTERITNTHKFNIVLKANYVLVGVSRYQCFASIVYWLCGSKKGTHMWKSCARRKFERFCCKIFKSDSTNDTTGRHFEIC</sequence>
<accession>A0A4C1ZE00</accession>
<feature type="transmembrane region" description="Helical" evidence="1">
    <location>
        <begin position="106"/>
        <end position="132"/>
    </location>
</feature>
<dbReference type="EMBL" id="BGZK01001748">
    <property type="protein sequence ID" value="GBP85612.1"/>
    <property type="molecule type" value="Genomic_DNA"/>
</dbReference>
<protein>
    <submittedName>
        <fullName evidence="2">Uncharacterized protein</fullName>
    </submittedName>
</protein>
<keyword evidence="3" id="KW-1185">Reference proteome</keyword>
<keyword evidence="1" id="KW-0472">Membrane</keyword>
<dbReference type="Proteomes" id="UP000299102">
    <property type="component" value="Unassembled WGS sequence"/>
</dbReference>
<feature type="transmembrane region" description="Helical" evidence="1">
    <location>
        <begin position="22"/>
        <end position="43"/>
    </location>
</feature>
<organism evidence="2 3">
    <name type="scientific">Eumeta variegata</name>
    <name type="common">Bagworm moth</name>
    <name type="synonym">Eumeta japonica</name>
    <dbReference type="NCBI Taxonomy" id="151549"/>
    <lineage>
        <taxon>Eukaryota</taxon>
        <taxon>Metazoa</taxon>
        <taxon>Ecdysozoa</taxon>
        <taxon>Arthropoda</taxon>
        <taxon>Hexapoda</taxon>
        <taxon>Insecta</taxon>
        <taxon>Pterygota</taxon>
        <taxon>Neoptera</taxon>
        <taxon>Endopterygota</taxon>
        <taxon>Lepidoptera</taxon>
        <taxon>Glossata</taxon>
        <taxon>Ditrysia</taxon>
        <taxon>Tineoidea</taxon>
        <taxon>Psychidae</taxon>
        <taxon>Oiketicinae</taxon>
        <taxon>Eumeta</taxon>
    </lineage>
</organism>
<evidence type="ECO:0000256" key="1">
    <source>
        <dbReference type="SAM" id="Phobius"/>
    </source>
</evidence>
<feature type="transmembrane region" description="Helical" evidence="1">
    <location>
        <begin position="64"/>
        <end position="86"/>
    </location>
</feature>
<evidence type="ECO:0000313" key="2">
    <source>
        <dbReference type="EMBL" id="GBP85612.1"/>
    </source>
</evidence>
<reference evidence="2 3" key="1">
    <citation type="journal article" date="2019" name="Commun. Biol.">
        <title>The bagworm genome reveals a unique fibroin gene that provides high tensile strength.</title>
        <authorList>
            <person name="Kono N."/>
            <person name="Nakamura H."/>
            <person name="Ohtoshi R."/>
            <person name="Tomita M."/>
            <person name="Numata K."/>
            <person name="Arakawa K."/>
        </authorList>
    </citation>
    <scope>NUCLEOTIDE SEQUENCE [LARGE SCALE GENOMIC DNA]</scope>
</reference>
<keyword evidence="1" id="KW-1133">Transmembrane helix</keyword>
<proteinExistence type="predicted"/>
<evidence type="ECO:0000313" key="3">
    <source>
        <dbReference type="Proteomes" id="UP000299102"/>
    </source>
</evidence>
<gene>
    <name evidence="2" type="ORF">EVAR_67724_1</name>
</gene>
<name>A0A4C1ZE00_EUMVA</name>
<dbReference type="AlphaFoldDB" id="A0A4C1ZE00"/>